<feature type="transmembrane region" description="Helical" evidence="1">
    <location>
        <begin position="316"/>
        <end position="343"/>
    </location>
</feature>
<gene>
    <name evidence="2" type="ORF">KQP761_LOCUS6922</name>
</gene>
<name>A0A815GTZ7_9BILA</name>
<dbReference type="Proteomes" id="UP000663834">
    <property type="component" value="Unassembled WGS sequence"/>
</dbReference>
<keyword evidence="1" id="KW-0812">Transmembrane</keyword>
<sequence length="449" mass="52708">MTSGDTLSPAKFAKQVVYQIYFGVLCSIRGFLLAWNNNYVWKNQQRSFLSLLICTIIIYIILFLIFLPFRLIVWFISLFYTFSPSAIEWFVQVTSAQSMLFKLLTFVPLLAVFIMNNLLGYDKLFFSVLASVNPSLAERINSHARQSFMSSLYFFVRRTIMMLAIIACIHFLRSVPYVGSVIPALWVFKYARYTITNTKNIYLRTIFFTLLVLLTIFKSLHTQAMSLLHLQMASTALARELFDTYLSRIHTKAKIDHKSINIKTSSPPSRYQFLGFFVPSLFYPLFNSPTNLDIDKSTTDLSLPHRKITHFLRENYFLLLAFAFPYVFLFSIPLAGFFCVGFAHGAAAYTLAIERKIKHHIYSFMDRQEFFQSYMDHWGITDVLLDCYVDLLIMEMIDEKKFDNNNNNEMARLNFFKRLLFEHHIKCREQQVVEDEIHQLEEELKRMKK</sequence>
<feature type="transmembrane region" description="Helical" evidence="1">
    <location>
        <begin position="201"/>
        <end position="220"/>
    </location>
</feature>
<evidence type="ECO:0008006" key="4">
    <source>
        <dbReference type="Google" id="ProtNLM"/>
    </source>
</evidence>
<evidence type="ECO:0000256" key="1">
    <source>
        <dbReference type="SAM" id="Phobius"/>
    </source>
</evidence>
<proteinExistence type="predicted"/>
<accession>A0A815GTZ7</accession>
<dbReference type="EMBL" id="CAJNOW010002228">
    <property type="protein sequence ID" value="CAF1344766.1"/>
    <property type="molecule type" value="Genomic_DNA"/>
</dbReference>
<evidence type="ECO:0000313" key="3">
    <source>
        <dbReference type="Proteomes" id="UP000663834"/>
    </source>
</evidence>
<dbReference type="OrthoDB" id="10027401at2759"/>
<protein>
    <recommendedName>
        <fullName evidence="4">Transmembrane protein</fullName>
    </recommendedName>
</protein>
<dbReference type="AlphaFoldDB" id="A0A815GTZ7"/>
<feature type="transmembrane region" description="Helical" evidence="1">
    <location>
        <begin position="47"/>
        <end position="66"/>
    </location>
</feature>
<keyword evidence="1" id="KW-0472">Membrane</keyword>
<feature type="transmembrane region" description="Helical" evidence="1">
    <location>
        <begin position="152"/>
        <end position="172"/>
    </location>
</feature>
<evidence type="ECO:0000313" key="2">
    <source>
        <dbReference type="EMBL" id="CAF1344766.1"/>
    </source>
</evidence>
<organism evidence="2 3">
    <name type="scientific">Rotaria magnacalcarata</name>
    <dbReference type="NCBI Taxonomy" id="392030"/>
    <lineage>
        <taxon>Eukaryota</taxon>
        <taxon>Metazoa</taxon>
        <taxon>Spiralia</taxon>
        <taxon>Gnathifera</taxon>
        <taxon>Rotifera</taxon>
        <taxon>Eurotatoria</taxon>
        <taxon>Bdelloidea</taxon>
        <taxon>Philodinida</taxon>
        <taxon>Philodinidae</taxon>
        <taxon>Rotaria</taxon>
    </lineage>
</organism>
<keyword evidence="1" id="KW-1133">Transmembrane helix</keyword>
<feature type="transmembrane region" description="Helical" evidence="1">
    <location>
        <begin position="72"/>
        <end position="91"/>
    </location>
</feature>
<feature type="transmembrane region" description="Helical" evidence="1">
    <location>
        <begin position="103"/>
        <end position="121"/>
    </location>
</feature>
<feature type="transmembrane region" description="Helical" evidence="1">
    <location>
        <begin position="16"/>
        <end position="35"/>
    </location>
</feature>
<reference evidence="2" key="1">
    <citation type="submission" date="2021-02" db="EMBL/GenBank/DDBJ databases">
        <authorList>
            <person name="Nowell W R."/>
        </authorList>
    </citation>
    <scope>NUCLEOTIDE SEQUENCE</scope>
</reference>
<comment type="caution">
    <text evidence="2">The sequence shown here is derived from an EMBL/GenBank/DDBJ whole genome shotgun (WGS) entry which is preliminary data.</text>
</comment>